<evidence type="ECO:0000313" key="3">
    <source>
        <dbReference type="Proteomes" id="UP001157125"/>
    </source>
</evidence>
<dbReference type="PROSITE" id="PS51199">
    <property type="entry name" value="SF4_HELICASE"/>
    <property type="match status" value="1"/>
</dbReference>
<accession>A0ABQ6IDJ0</accession>
<protein>
    <recommendedName>
        <fullName evidence="1">SF4 helicase domain-containing protein</fullName>
    </recommendedName>
</protein>
<dbReference type="Pfam" id="PF03796">
    <property type="entry name" value="DnaB_C"/>
    <property type="match status" value="1"/>
</dbReference>
<comment type="caution">
    <text evidence="2">The sequence shown here is derived from an EMBL/GenBank/DDBJ whole genome shotgun (WGS) entry which is preliminary data.</text>
</comment>
<dbReference type="PANTHER" id="PTHR30153:SF2">
    <property type="entry name" value="REPLICATIVE DNA HELICASE"/>
    <property type="match status" value="1"/>
</dbReference>
<dbReference type="EMBL" id="BSUN01000001">
    <property type="protein sequence ID" value="GMA35795.1"/>
    <property type="molecule type" value="Genomic_DNA"/>
</dbReference>
<dbReference type="InterPro" id="IPR027417">
    <property type="entry name" value="P-loop_NTPase"/>
</dbReference>
<dbReference type="InterPro" id="IPR007694">
    <property type="entry name" value="DNA_helicase_DnaB-like_C"/>
</dbReference>
<proteinExistence type="predicted"/>
<organism evidence="2 3">
    <name type="scientific">Demequina litorisediminis</name>
    <dbReference type="NCBI Taxonomy" id="1849022"/>
    <lineage>
        <taxon>Bacteria</taxon>
        <taxon>Bacillati</taxon>
        <taxon>Actinomycetota</taxon>
        <taxon>Actinomycetes</taxon>
        <taxon>Micrococcales</taxon>
        <taxon>Demequinaceae</taxon>
        <taxon>Demequina</taxon>
    </lineage>
</organism>
<evidence type="ECO:0000313" key="2">
    <source>
        <dbReference type="EMBL" id="GMA35795.1"/>
    </source>
</evidence>
<keyword evidence="3" id="KW-1185">Reference proteome</keyword>
<sequence>MVVIAARPAIGKSTLGLDIARAASIRNNKASVIFSLEMSREEITKRMLAAEASVKRPG</sequence>
<dbReference type="Proteomes" id="UP001157125">
    <property type="component" value="Unassembled WGS sequence"/>
</dbReference>
<feature type="domain" description="SF4 helicase" evidence="1">
    <location>
        <begin position="1"/>
        <end position="58"/>
    </location>
</feature>
<dbReference type="PANTHER" id="PTHR30153">
    <property type="entry name" value="REPLICATIVE DNA HELICASE DNAB"/>
    <property type="match status" value="1"/>
</dbReference>
<dbReference type="SUPFAM" id="SSF52540">
    <property type="entry name" value="P-loop containing nucleoside triphosphate hydrolases"/>
    <property type="match status" value="1"/>
</dbReference>
<reference evidence="3" key="1">
    <citation type="journal article" date="2019" name="Int. J. Syst. Evol. Microbiol.">
        <title>The Global Catalogue of Microorganisms (GCM) 10K type strain sequencing project: providing services to taxonomists for standard genome sequencing and annotation.</title>
        <authorList>
            <consortium name="The Broad Institute Genomics Platform"/>
            <consortium name="The Broad Institute Genome Sequencing Center for Infectious Disease"/>
            <person name="Wu L."/>
            <person name="Ma J."/>
        </authorList>
    </citation>
    <scope>NUCLEOTIDE SEQUENCE [LARGE SCALE GENOMIC DNA]</scope>
    <source>
        <strain evidence="3">NBRC 112299</strain>
    </source>
</reference>
<dbReference type="Gene3D" id="3.40.50.300">
    <property type="entry name" value="P-loop containing nucleotide triphosphate hydrolases"/>
    <property type="match status" value="1"/>
</dbReference>
<name>A0ABQ6IDJ0_9MICO</name>
<gene>
    <name evidence="2" type="ORF">GCM10025876_19990</name>
</gene>
<evidence type="ECO:0000259" key="1">
    <source>
        <dbReference type="PROSITE" id="PS51199"/>
    </source>
</evidence>